<accession>A0A2T1KTH8</accession>
<dbReference type="InterPro" id="IPR016156">
    <property type="entry name" value="FAD/NAD-linked_Rdtase_dimer_sf"/>
</dbReference>
<feature type="domain" description="FAD/NAD(P)-binding" evidence="5">
    <location>
        <begin position="12"/>
        <end position="291"/>
    </location>
</feature>
<keyword evidence="3" id="KW-0285">Flavoprotein</keyword>
<dbReference type="InterPro" id="IPR036188">
    <property type="entry name" value="FAD/NAD-bd_sf"/>
</dbReference>
<evidence type="ECO:0000256" key="2">
    <source>
        <dbReference type="ARBA" id="ARBA00006442"/>
    </source>
</evidence>
<dbReference type="PRINTS" id="PR00368">
    <property type="entry name" value="FADPNR"/>
</dbReference>
<name>A0A2T1KTH8_9GAMM</name>
<proteinExistence type="inferred from homology"/>
<evidence type="ECO:0000313" key="8">
    <source>
        <dbReference type="Proteomes" id="UP000239866"/>
    </source>
</evidence>
<evidence type="ECO:0000256" key="4">
    <source>
        <dbReference type="ARBA" id="ARBA00022827"/>
    </source>
</evidence>
<dbReference type="PRINTS" id="PR00411">
    <property type="entry name" value="PNDRDTASEI"/>
</dbReference>
<protein>
    <submittedName>
        <fullName evidence="7">NAD(P)/FAD-dependent oxidoreductase</fullName>
    </submittedName>
</protein>
<dbReference type="Pfam" id="PF07992">
    <property type="entry name" value="Pyr_redox_2"/>
    <property type="match status" value="1"/>
</dbReference>
<dbReference type="Proteomes" id="UP000239866">
    <property type="component" value="Unassembled WGS sequence"/>
</dbReference>
<evidence type="ECO:0000259" key="6">
    <source>
        <dbReference type="Pfam" id="PF18267"/>
    </source>
</evidence>
<dbReference type="InterPro" id="IPR050260">
    <property type="entry name" value="FAD-bd_OxRdtase"/>
</dbReference>
<evidence type="ECO:0000256" key="1">
    <source>
        <dbReference type="ARBA" id="ARBA00001974"/>
    </source>
</evidence>
<dbReference type="SUPFAM" id="SSF51905">
    <property type="entry name" value="FAD/NAD(P)-binding domain"/>
    <property type="match status" value="1"/>
</dbReference>
<dbReference type="GO" id="GO:0016491">
    <property type="term" value="F:oxidoreductase activity"/>
    <property type="evidence" value="ECO:0007669"/>
    <property type="project" value="InterPro"/>
</dbReference>
<comment type="cofactor">
    <cofactor evidence="1">
        <name>FAD</name>
        <dbReference type="ChEBI" id="CHEBI:57692"/>
    </cofactor>
</comment>
<evidence type="ECO:0000256" key="3">
    <source>
        <dbReference type="ARBA" id="ARBA00022630"/>
    </source>
</evidence>
<dbReference type="InterPro" id="IPR041575">
    <property type="entry name" value="Rubredoxin_C"/>
</dbReference>
<feature type="domain" description="NADH-rubredoxin oxidoreductase C-terminal" evidence="6">
    <location>
        <begin position="324"/>
        <end position="392"/>
    </location>
</feature>
<dbReference type="PANTHER" id="PTHR43429:SF3">
    <property type="entry name" value="NITRITE REDUCTASE [NAD(P)H]"/>
    <property type="match status" value="1"/>
</dbReference>
<dbReference type="Gene3D" id="3.30.390.30">
    <property type="match status" value="1"/>
</dbReference>
<comment type="caution">
    <text evidence="7">The sequence shown here is derived from an EMBL/GenBank/DDBJ whole genome shotgun (WGS) entry which is preliminary data.</text>
</comment>
<dbReference type="PANTHER" id="PTHR43429">
    <property type="entry name" value="PYRIDINE NUCLEOTIDE-DISULFIDE OXIDOREDUCTASE DOMAIN-CONTAINING"/>
    <property type="match status" value="1"/>
</dbReference>
<comment type="similarity">
    <text evidence="2">Belongs to the FAD-dependent oxidoreductase family.</text>
</comment>
<keyword evidence="4" id="KW-0274">FAD</keyword>
<gene>
    <name evidence="7" type="ORF">C7H09_01955</name>
</gene>
<evidence type="ECO:0000313" key="7">
    <source>
        <dbReference type="EMBL" id="PSF13398.1"/>
    </source>
</evidence>
<dbReference type="Gene3D" id="3.50.50.60">
    <property type="entry name" value="FAD/NAD(P)-binding domain"/>
    <property type="match status" value="2"/>
</dbReference>
<dbReference type="OrthoDB" id="9768666at2"/>
<dbReference type="InterPro" id="IPR023753">
    <property type="entry name" value="FAD/NAD-binding_dom"/>
</dbReference>
<keyword evidence="8" id="KW-1185">Reference proteome</keyword>
<reference evidence="7 8" key="1">
    <citation type="submission" date="2018-03" db="EMBL/GenBank/DDBJ databases">
        <title>Marinobacter brunus sp. nov., a marine bacterium of Gamma-proteobacteria isolated from the surface seawater of the South China Sea.</title>
        <authorList>
            <person name="Cheng H."/>
            <person name="Wu Y.-H."/>
            <person name="Xamxidin M."/>
            <person name="Xu X.-W."/>
        </authorList>
    </citation>
    <scope>NUCLEOTIDE SEQUENCE [LARGE SCALE GENOMIC DNA]</scope>
    <source>
        <strain evidence="7 8">NH169-3</strain>
    </source>
</reference>
<organism evidence="7 8">
    <name type="scientific">Marinobacter fuscus</name>
    <dbReference type="NCBI Taxonomy" id="2109942"/>
    <lineage>
        <taxon>Bacteria</taxon>
        <taxon>Pseudomonadati</taxon>
        <taxon>Pseudomonadota</taxon>
        <taxon>Gammaproteobacteria</taxon>
        <taxon>Pseudomonadales</taxon>
        <taxon>Marinobacteraceae</taxon>
        <taxon>Marinobacter</taxon>
    </lineage>
</organism>
<sequence>MPGMACTRNKPLVICGHGMVAQRLLEQLVKFGHPYSRIVVFNGEPFSAYNRIQLSSLLANQIREADLELKPWQWFHEHRIDVHLHEPVTRIAPSRQEVITSTGRIQPYQALIIATGARPSGLGIPGESLTGVLHFRSLTDTRELIHEARKKRRAVVVGGGFLGLEAAEGLRSRGMDVTVMHRSDHLLNRQLNPAAGEILQQQLHTRGLHILTSTAPVALLGRDRVRAVQLNNGTVLATDLVVIATGITPNTQLAASAGLACDRGIQVNAQLQTSTPDIYALGECCQFQNHVFGLVEPGYQQARILAKFLSGASQAPAFVPARIATRLKISDLPIFSCGETAPAAHTDVVEWHDKAHGVYGQLLIGDDRLTGAVLLGDTTNGPWYSELIRSGTDISRFRDAVAFGKPYCNAAA</sequence>
<evidence type="ECO:0000259" key="5">
    <source>
        <dbReference type="Pfam" id="PF07992"/>
    </source>
</evidence>
<dbReference type="Pfam" id="PF18267">
    <property type="entry name" value="Rubredoxin_C"/>
    <property type="match status" value="1"/>
</dbReference>
<dbReference type="EMBL" id="PXNP01000009">
    <property type="protein sequence ID" value="PSF13398.1"/>
    <property type="molecule type" value="Genomic_DNA"/>
</dbReference>
<dbReference type="AlphaFoldDB" id="A0A2T1KTH8"/>